<keyword evidence="15 17" id="KW-0694">RNA-binding</keyword>
<gene>
    <name evidence="17" type="primary">rnc</name>
    <name evidence="20" type="ORF">HMPREF0446_00283</name>
</gene>
<keyword evidence="10 17" id="KW-0479">Metal-binding</keyword>
<evidence type="ECO:0000259" key="18">
    <source>
        <dbReference type="PROSITE" id="PS50137"/>
    </source>
</evidence>
<feature type="domain" description="RNase III" evidence="19">
    <location>
        <begin position="4"/>
        <end position="137"/>
    </location>
</feature>
<dbReference type="GO" id="GO:0008033">
    <property type="term" value="P:tRNA processing"/>
    <property type="evidence" value="ECO:0007669"/>
    <property type="project" value="UniProtKB-KW"/>
</dbReference>
<keyword evidence="12 17" id="KW-0255">Endonuclease</keyword>
<dbReference type="InterPro" id="IPR036389">
    <property type="entry name" value="RNase_III_sf"/>
</dbReference>
<evidence type="ECO:0000256" key="12">
    <source>
        <dbReference type="ARBA" id="ARBA00022759"/>
    </source>
</evidence>
<dbReference type="Pfam" id="PF00035">
    <property type="entry name" value="dsrm"/>
    <property type="match status" value="1"/>
</dbReference>
<evidence type="ECO:0000256" key="13">
    <source>
        <dbReference type="ARBA" id="ARBA00022801"/>
    </source>
</evidence>
<dbReference type="EMBL" id="ACRF02000014">
    <property type="protein sequence ID" value="EEW93401.1"/>
    <property type="molecule type" value="Genomic_DNA"/>
</dbReference>
<comment type="cofactor">
    <cofactor evidence="17">
        <name>Mg(2+)</name>
        <dbReference type="ChEBI" id="CHEBI:18420"/>
    </cofactor>
</comment>
<dbReference type="FunFam" id="1.10.1520.10:FF:000001">
    <property type="entry name" value="Ribonuclease 3"/>
    <property type="match status" value="1"/>
</dbReference>
<dbReference type="OrthoDB" id="9805026at2"/>
<evidence type="ECO:0000256" key="2">
    <source>
        <dbReference type="ARBA" id="ARBA00004496"/>
    </source>
</evidence>
<dbReference type="Pfam" id="PF14622">
    <property type="entry name" value="Ribonucleas_3_3"/>
    <property type="match status" value="1"/>
</dbReference>
<dbReference type="SUPFAM" id="SSF69065">
    <property type="entry name" value="RNase III domain-like"/>
    <property type="match status" value="1"/>
</dbReference>
<evidence type="ECO:0000256" key="1">
    <source>
        <dbReference type="ARBA" id="ARBA00000109"/>
    </source>
</evidence>
<evidence type="ECO:0000256" key="7">
    <source>
        <dbReference type="ARBA" id="ARBA00022664"/>
    </source>
</evidence>
<dbReference type="PANTHER" id="PTHR11207:SF0">
    <property type="entry name" value="RIBONUCLEASE 3"/>
    <property type="match status" value="1"/>
</dbReference>
<evidence type="ECO:0000256" key="11">
    <source>
        <dbReference type="ARBA" id="ARBA00022730"/>
    </source>
</evidence>
<reference evidence="20" key="2">
    <citation type="submission" date="2011-10" db="EMBL/GenBank/DDBJ databases">
        <title>The Genome Sequence of Granulicatella elegans ATCC 700633.</title>
        <authorList>
            <consortium name="The Broad Institute Genome Sequencing Platform"/>
            <consortium name="The Broad Institute Genome Sequencing Center for Infectious Disease"/>
            <person name="Earl A."/>
            <person name="Ward D."/>
            <person name="Feldgarden M."/>
            <person name="Gevers D."/>
            <person name="Sibley C.D."/>
            <person name="Field T.R."/>
            <person name="Grinwis M."/>
            <person name="Eshaghurshan C.S."/>
            <person name="Surette M.G."/>
            <person name="Young S.K."/>
            <person name="Zeng Q."/>
            <person name="Gargeya S."/>
            <person name="Fitzgerald M."/>
            <person name="Haas B."/>
            <person name="Abouelleil A."/>
            <person name="Alvarado L."/>
            <person name="Arachchi H.M."/>
            <person name="Berlin A."/>
            <person name="Brown A."/>
            <person name="Chapman S.B."/>
            <person name="Chen Z."/>
            <person name="Dunbar C."/>
            <person name="Freedman E."/>
            <person name="Gearin G."/>
            <person name="Goldberg J."/>
            <person name="Griggs A."/>
            <person name="Gujja S."/>
            <person name="Heiman D."/>
            <person name="Howarth C."/>
            <person name="Larson L."/>
            <person name="Lui A."/>
            <person name="MacDonald P.J.P."/>
            <person name="Montmayeur A."/>
            <person name="Murphy C."/>
            <person name="Neiman D."/>
            <person name="Pearson M."/>
            <person name="Priest M."/>
            <person name="Roberts A."/>
            <person name="Saif S."/>
            <person name="Shea T."/>
            <person name="Shenoy N."/>
            <person name="Sisk P."/>
            <person name="Stolte C."/>
            <person name="Sykes S."/>
            <person name="Wortman J."/>
            <person name="Nusbaum C."/>
            <person name="Birren B."/>
        </authorList>
    </citation>
    <scope>NUCLEOTIDE SEQUENCE [LARGE SCALE GENOMIC DNA]</scope>
    <source>
        <strain evidence="20">ATCC 700633</strain>
    </source>
</reference>
<dbReference type="CDD" id="cd10845">
    <property type="entry name" value="DSRM_RNAse_III_family"/>
    <property type="match status" value="1"/>
</dbReference>
<dbReference type="GO" id="GO:0010468">
    <property type="term" value="P:regulation of gene expression"/>
    <property type="evidence" value="ECO:0007669"/>
    <property type="project" value="TreeGrafter"/>
</dbReference>
<evidence type="ECO:0000256" key="4">
    <source>
        <dbReference type="ARBA" id="ARBA00011738"/>
    </source>
</evidence>
<dbReference type="GO" id="GO:0019843">
    <property type="term" value="F:rRNA binding"/>
    <property type="evidence" value="ECO:0007669"/>
    <property type="project" value="UniProtKB-KW"/>
</dbReference>
<feature type="binding site" evidence="17">
    <location>
        <position position="123"/>
    </location>
    <ligand>
        <name>Mg(2+)</name>
        <dbReference type="ChEBI" id="CHEBI:18420"/>
    </ligand>
</feature>
<dbReference type="Gene3D" id="1.10.1520.10">
    <property type="entry name" value="Ribonuclease III domain"/>
    <property type="match status" value="1"/>
</dbReference>
<comment type="function">
    <text evidence="17">Digests double-stranded RNA. Involved in the processing of primary rRNA transcript to yield the immediate precursors to the large and small rRNAs (23S and 16S). Processes some mRNAs, and tRNAs when they are encoded in the rRNA operon. Processes pre-crRNA and tracrRNA of type II CRISPR loci if present in the organism.</text>
</comment>
<name>D0BJZ8_9LACT</name>
<dbReference type="FunFam" id="3.30.160.20:FF:000003">
    <property type="entry name" value="Ribonuclease 3"/>
    <property type="match status" value="1"/>
</dbReference>
<evidence type="ECO:0000256" key="8">
    <source>
        <dbReference type="ARBA" id="ARBA00022694"/>
    </source>
</evidence>
<comment type="catalytic activity">
    <reaction evidence="1 17">
        <text>Endonucleolytic cleavage to 5'-phosphomonoester.</text>
        <dbReference type="EC" id="3.1.26.3"/>
    </reaction>
</comment>
<evidence type="ECO:0000256" key="9">
    <source>
        <dbReference type="ARBA" id="ARBA00022722"/>
    </source>
</evidence>
<dbReference type="SUPFAM" id="SSF54768">
    <property type="entry name" value="dsRNA-binding domain-like"/>
    <property type="match status" value="1"/>
</dbReference>
<dbReference type="STRING" id="626369.HMPREF0446_00283"/>
<accession>D0BJZ8</accession>
<dbReference type="SMART" id="SM00535">
    <property type="entry name" value="RIBOc"/>
    <property type="match status" value="1"/>
</dbReference>
<comment type="subcellular location">
    <subcellularLocation>
        <location evidence="2 17">Cytoplasm</location>
    </subcellularLocation>
</comment>
<dbReference type="GO" id="GO:0006364">
    <property type="term" value="P:rRNA processing"/>
    <property type="evidence" value="ECO:0007669"/>
    <property type="project" value="UniProtKB-UniRule"/>
</dbReference>
<keyword evidence="7 17" id="KW-0507">mRNA processing</keyword>
<protein>
    <recommendedName>
        <fullName evidence="17">Ribonuclease 3</fullName>
        <ecNumber evidence="17">3.1.26.3</ecNumber>
    </recommendedName>
    <alternativeName>
        <fullName evidence="17">Ribonuclease III</fullName>
        <shortName evidence="17">RNase III</shortName>
    </alternativeName>
</protein>
<dbReference type="SMART" id="SM00358">
    <property type="entry name" value="DSRM"/>
    <property type="match status" value="1"/>
</dbReference>
<dbReference type="InterPro" id="IPR000999">
    <property type="entry name" value="RNase_III_dom"/>
</dbReference>
<organism evidence="20 21">
    <name type="scientific">Granulicatella elegans ATCC 700633</name>
    <dbReference type="NCBI Taxonomy" id="626369"/>
    <lineage>
        <taxon>Bacteria</taxon>
        <taxon>Bacillati</taxon>
        <taxon>Bacillota</taxon>
        <taxon>Bacilli</taxon>
        <taxon>Lactobacillales</taxon>
        <taxon>Carnobacteriaceae</taxon>
        <taxon>Granulicatella</taxon>
    </lineage>
</organism>
<feature type="active site" evidence="17">
    <location>
        <position position="126"/>
    </location>
</feature>
<dbReference type="GO" id="GO:0003725">
    <property type="term" value="F:double-stranded RNA binding"/>
    <property type="evidence" value="ECO:0007669"/>
    <property type="project" value="TreeGrafter"/>
</dbReference>
<dbReference type="HAMAP" id="MF_00104">
    <property type="entry name" value="RNase_III"/>
    <property type="match status" value="1"/>
</dbReference>
<evidence type="ECO:0000256" key="17">
    <source>
        <dbReference type="HAMAP-Rule" id="MF_00104"/>
    </source>
</evidence>
<evidence type="ECO:0000256" key="14">
    <source>
        <dbReference type="ARBA" id="ARBA00022842"/>
    </source>
</evidence>
<dbReference type="eggNOG" id="COG0571">
    <property type="taxonomic scope" value="Bacteria"/>
</dbReference>
<dbReference type="Gene3D" id="3.30.160.20">
    <property type="match status" value="1"/>
</dbReference>
<feature type="binding site" evidence="17">
    <location>
        <position position="50"/>
    </location>
    <ligand>
        <name>Mg(2+)</name>
        <dbReference type="ChEBI" id="CHEBI:18420"/>
    </ligand>
</feature>
<dbReference type="InterPro" id="IPR014720">
    <property type="entry name" value="dsRBD_dom"/>
</dbReference>
<keyword evidence="8 17" id="KW-0819">tRNA processing</keyword>
<comment type="subunit">
    <text evidence="4 17">Homodimer.</text>
</comment>
<dbReference type="Proteomes" id="UP000002939">
    <property type="component" value="Unassembled WGS sequence"/>
</dbReference>
<dbReference type="CDD" id="cd00593">
    <property type="entry name" value="RIBOc"/>
    <property type="match status" value="1"/>
</dbReference>
<feature type="binding site" evidence="17">
    <location>
        <position position="126"/>
    </location>
    <ligand>
        <name>Mg(2+)</name>
        <dbReference type="ChEBI" id="CHEBI:18420"/>
    </ligand>
</feature>
<evidence type="ECO:0000313" key="20">
    <source>
        <dbReference type="EMBL" id="EEW93401.1"/>
    </source>
</evidence>
<dbReference type="GO" id="GO:0006397">
    <property type="term" value="P:mRNA processing"/>
    <property type="evidence" value="ECO:0007669"/>
    <property type="project" value="UniProtKB-UniRule"/>
</dbReference>
<dbReference type="PROSITE" id="PS50137">
    <property type="entry name" value="DS_RBD"/>
    <property type="match status" value="1"/>
</dbReference>
<proteinExistence type="inferred from homology"/>
<dbReference type="RefSeq" id="WP_006702557.1">
    <property type="nucleotide sequence ID" value="NZ_KI391971.1"/>
</dbReference>
<keyword evidence="11 17" id="KW-0699">rRNA-binding</keyword>
<keyword evidence="5 17" id="KW-0963">Cytoplasm</keyword>
<dbReference type="AlphaFoldDB" id="D0BJZ8"/>
<dbReference type="GO" id="GO:0005737">
    <property type="term" value="C:cytoplasm"/>
    <property type="evidence" value="ECO:0007669"/>
    <property type="project" value="UniProtKB-SubCell"/>
</dbReference>
<feature type="active site" evidence="17">
    <location>
        <position position="54"/>
    </location>
</feature>
<dbReference type="NCBIfam" id="TIGR02191">
    <property type="entry name" value="RNaseIII"/>
    <property type="match status" value="1"/>
</dbReference>
<keyword evidence="9 17" id="KW-0540">Nuclease</keyword>
<keyword evidence="13 17" id="KW-0378">Hydrolase</keyword>
<evidence type="ECO:0000256" key="3">
    <source>
        <dbReference type="ARBA" id="ARBA00010183"/>
    </source>
</evidence>
<dbReference type="GO" id="GO:0042802">
    <property type="term" value="F:identical protein binding"/>
    <property type="evidence" value="ECO:0007669"/>
    <property type="project" value="UniProtKB-ARBA"/>
</dbReference>
<dbReference type="GO" id="GO:0004525">
    <property type="term" value="F:ribonuclease III activity"/>
    <property type="evidence" value="ECO:0007669"/>
    <property type="project" value="UniProtKB-UniRule"/>
</dbReference>
<keyword evidence="21" id="KW-1185">Reference proteome</keyword>
<evidence type="ECO:0000256" key="15">
    <source>
        <dbReference type="ARBA" id="ARBA00022884"/>
    </source>
</evidence>
<dbReference type="EC" id="3.1.26.3" evidence="17"/>
<keyword evidence="14 17" id="KW-0460">Magnesium</keyword>
<reference evidence="20" key="1">
    <citation type="submission" date="2009-09" db="EMBL/GenBank/DDBJ databases">
        <authorList>
            <consortium name="The Broad Institute Genome Sequencing Platform"/>
            <person name="Ward D."/>
            <person name="Feldgarden M."/>
            <person name="Earl A."/>
            <person name="Young S.K."/>
            <person name="Zeng Q."/>
            <person name="Koehrsen M."/>
            <person name="Alvarado L."/>
            <person name="Berlin A."/>
            <person name="Bochicchio J."/>
            <person name="Borenstein D."/>
            <person name="Chapman S.B."/>
            <person name="Chen Z."/>
            <person name="Engels R."/>
            <person name="Freedman E."/>
            <person name="Gellesch M."/>
            <person name="Goldberg J."/>
            <person name="Griggs A."/>
            <person name="Gujja S."/>
            <person name="Heilman E."/>
            <person name="Heiman D."/>
            <person name="Hepburn T."/>
            <person name="Howarth C."/>
            <person name="Jen D."/>
            <person name="Larson L."/>
            <person name="Lewis B."/>
            <person name="Mehta T."/>
            <person name="Park D."/>
            <person name="Pearson M."/>
            <person name="Roberts A."/>
            <person name="Saif S."/>
            <person name="Shea T."/>
            <person name="Shenoy N."/>
            <person name="Sisk P."/>
            <person name="Stolte C."/>
            <person name="Sykes S."/>
            <person name="Thomson T."/>
            <person name="Walk T."/>
            <person name="White J."/>
            <person name="Yandava C."/>
            <person name="Sibley C.D."/>
            <person name="Field T.R."/>
            <person name="Grinwis M."/>
            <person name="Eshaghurshan C.S."/>
            <person name="Surette M.G."/>
            <person name="Haas B."/>
            <person name="Nusbaum C."/>
            <person name="Birren B."/>
        </authorList>
    </citation>
    <scope>NUCLEOTIDE SEQUENCE [LARGE SCALE GENOMIC DNA]</scope>
    <source>
        <strain evidence="20">ATCC 700633</strain>
    </source>
</reference>
<dbReference type="GO" id="GO:0046872">
    <property type="term" value="F:metal ion binding"/>
    <property type="evidence" value="ECO:0007669"/>
    <property type="project" value="UniProtKB-KW"/>
</dbReference>
<evidence type="ECO:0000256" key="10">
    <source>
        <dbReference type="ARBA" id="ARBA00022723"/>
    </source>
</evidence>
<evidence type="ECO:0000259" key="19">
    <source>
        <dbReference type="PROSITE" id="PS50142"/>
    </source>
</evidence>
<feature type="domain" description="DRBM" evidence="18">
    <location>
        <begin position="163"/>
        <end position="232"/>
    </location>
</feature>
<comment type="function">
    <text evidence="16">Digests double-stranded RNA. Involved in the processing of primary rRNA transcript to yield the immediate precursors to the large and small rRNAs (23S and 16S). Also processes some mRNAs, and tRNAs when they are encoded in the rRNA operon.</text>
</comment>
<evidence type="ECO:0000256" key="5">
    <source>
        <dbReference type="ARBA" id="ARBA00022490"/>
    </source>
</evidence>
<dbReference type="InterPro" id="IPR011907">
    <property type="entry name" value="RNase_III"/>
</dbReference>
<evidence type="ECO:0000256" key="6">
    <source>
        <dbReference type="ARBA" id="ARBA00022552"/>
    </source>
</evidence>
<sequence length="234" mass="26944">MYSIEQFKEKIAKEFQIQFKNENYLKEALTHSSYANEHKDCKGIYNERIEFLGDAVLELFISNWLYRQMPTKKEGELTKLRAQIVCEESLSTLAKECELDKYLLLGKGERASKGHENPAVLCDVFEAFVGAIYLDQGFEGASQFLTQVIISKIKDGRFTLVGDFKTELQEYFQRNGNVNIRYELLKEEGPSHARYYTVQVHVNDKGYEIGEGKTKKAAEQLSARRTLEKLNVIS</sequence>
<evidence type="ECO:0000256" key="16">
    <source>
        <dbReference type="ARBA" id="ARBA00053741"/>
    </source>
</evidence>
<keyword evidence="6 17" id="KW-0698">rRNA processing</keyword>
<comment type="similarity">
    <text evidence="3">Belongs to the ribonuclease III family.</text>
</comment>
<comment type="caution">
    <text evidence="20">The sequence shown here is derived from an EMBL/GenBank/DDBJ whole genome shotgun (WGS) entry which is preliminary data.</text>
</comment>
<dbReference type="PANTHER" id="PTHR11207">
    <property type="entry name" value="RIBONUCLEASE III"/>
    <property type="match status" value="1"/>
</dbReference>
<dbReference type="HOGENOM" id="CLU_000907_1_3_9"/>
<evidence type="ECO:0000313" key="21">
    <source>
        <dbReference type="Proteomes" id="UP000002939"/>
    </source>
</evidence>
<dbReference type="PROSITE" id="PS50142">
    <property type="entry name" value="RNASE_3_2"/>
    <property type="match status" value="1"/>
</dbReference>